<feature type="domain" description="CTHRC1 C-terminal" evidence="1">
    <location>
        <begin position="67"/>
        <end position="176"/>
    </location>
</feature>
<evidence type="ECO:0000313" key="3">
    <source>
        <dbReference type="Proteomes" id="UP000604046"/>
    </source>
</evidence>
<evidence type="ECO:0000313" key="2">
    <source>
        <dbReference type="EMBL" id="CAE7517594.1"/>
    </source>
</evidence>
<feature type="domain" description="CTHRC1 C-terminal" evidence="1">
    <location>
        <begin position="212"/>
        <end position="324"/>
    </location>
</feature>
<gene>
    <name evidence="2" type="primary">Cthrc1</name>
    <name evidence="2" type="ORF">SNAT2548_LOCUS28969</name>
</gene>
<dbReference type="InterPro" id="IPR057873">
    <property type="entry name" value="CTHRC1_C"/>
</dbReference>
<name>A0A812T725_9DINO</name>
<comment type="caution">
    <text evidence="2">The sequence shown here is derived from an EMBL/GenBank/DDBJ whole genome shotgun (WGS) entry which is preliminary data.</text>
</comment>
<reference evidence="2" key="1">
    <citation type="submission" date="2021-02" db="EMBL/GenBank/DDBJ databases">
        <authorList>
            <person name="Dougan E. K."/>
            <person name="Rhodes N."/>
            <person name="Thang M."/>
            <person name="Chan C."/>
        </authorList>
    </citation>
    <scope>NUCLEOTIDE SEQUENCE</scope>
</reference>
<sequence length="607" mass="68677">MVQITTSPAKSETCKKDQLCYSPDGGKEACQDEEKKDPYLIDVHGITKNMAHHHSGPKSEKVPGRTFTFVKKKEDSILRFLYTDTFRVLCTPHRYKGRFIDGCAGRWEIKIDGKSCPSGGIYQDWYVHRFQDSHRTNGWGGVCKGVSVGKHTVQVYVGPTPWHHGWNIMDAFTGWHAGHGTPRATVHLEVQEIPEAYPLYHYKSGEGGDARDSGHLTGRHISFKKLNKDSNLRLYYSDNLRVMVRDVHRQGACACRWSIHIDGKECPTGYVAGDVYIHRHENPHRPKSMVGYCDGVDAGDHKVDVHVSTTPGYGHCDCHTGWHNSHYLLEAEEVPKPYDMVHYNMQRQTDHRDAGILNNYKVTFTKKNSETRLRLLFTENLRAYSRNHHKPHHGTTCSADWEIFVDGKSCGSASIHAQIYTRRLEANHISHNGGWANHHGWWWWVWPAHFANQDTNPHRVRTFAGFCDDVSQGEHTLTVNLKSPFGNCDLWTGWKNDPAGKGPGGTLEAIEFFRPCNEFDSKAECKQPRCHWDEDECIDLAECPGSDKVGVGADCLCGEKKAEKGKYCYEDKTVHDGVKEEAKSAARIWTPHVGLLLLPQALIVAVT</sequence>
<dbReference type="Pfam" id="PF25815">
    <property type="entry name" value="CTHRC1_C"/>
    <property type="match status" value="2"/>
</dbReference>
<protein>
    <submittedName>
        <fullName evidence="2">Cthrc1 protein</fullName>
    </submittedName>
</protein>
<proteinExistence type="predicted"/>
<dbReference type="OrthoDB" id="5985978at2759"/>
<dbReference type="Proteomes" id="UP000604046">
    <property type="component" value="Unassembled WGS sequence"/>
</dbReference>
<keyword evidence="3" id="KW-1185">Reference proteome</keyword>
<accession>A0A812T725</accession>
<organism evidence="2 3">
    <name type="scientific">Symbiodinium natans</name>
    <dbReference type="NCBI Taxonomy" id="878477"/>
    <lineage>
        <taxon>Eukaryota</taxon>
        <taxon>Sar</taxon>
        <taxon>Alveolata</taxon>
        <taxon>Dinophyceae</taxon>
        <taxon>Suessiales</taxon>
        <taxon>Symbiodiniaceae</taxon>
        <taxon>Symbiodinium</taxon>
    </lineage>
</organism>
<dbReference type="EMBL" id="CAJNDS010002539">
    <property type="protein sequence ID" value="CAE7517594.1"/>
    <property type="molecule type" value="Genomic_DNA"/>
</dbReference>
<evidence type="ECO:0000259" key="1">
    <source>
        <dbReference type="Pfam" id="PF25815"/>
    </source>
</evidence>
<dbReference type="AlphaFoldDB" id="A0A812T725"/>